<reference evidence="1" key="1">
    <citation type="submission" date="2020-09" db="EMBL/GenBank/DDBJ databases">
        <authorList>
            <person name="Kim M.K."/>
        </authorList>
    </citation>
    <scope>NUCLEOTIDE SEQUENCE</scope>
    <source>
        <strain evidence="1">BT704</strain>
    </source>
</reference>
<gene>
    <name evidence="1" type="ORF">IC230_01860</name>
</gene>
<accession>A0A927AXK5</accession>
<dbReference type="RefSeq" id="WP_191037260.1">
    <property type="nucleotide sequence ID" value="NZ_JACXAA010000001.1"/>
</dbReference>
<organism evidence="1 2">
    <name type="scientific">Spirosoma validum</name>
    <dbReference type="NCBI Taxonomy" id="2771355"/>
    <lineage>
        <taxon>Bacteria</taxon>
        <taxon>Pseudomonadati</taxon>
        <taxon>Bacteroidota</taxon>
        <taxon>Cytophagia</taxon>
        <taxon>Cytophagales</taxon>
        <taxon>Cytophagaceae</taxon>
        <taxon>Spirosoma</taxon>
    </lineage>
</organism>
<dbReference type="Proteomes" id="UP000653797">
    <property type="component" value="Unassembled WGS sequence"/>
</dbReference>
<name>A0A927AXK5_9BACT</name>
<proteinExistence type="predicted"/>
<protein>
    <submittedName>
        <fullName evidence="1">Uncharacterized protein</fullName>
    </submittedName>
</protein>
<evidence type="ECO:0000313" key="2">
    <source>
        <dbReference type="Proteomes" id="UP000653797"/>
    </source>
</evidence>
<evidence type="ECO:0000313" key="1">
    <source>
        <dbReference type="EMBL" id="MBD2751621.1"/>
    </source>
</evidence>
<comment type="caution">
    <text evidence="1">The sequence shown here is derived from an EMBL/GenBank/DDBJ whole genome shotgun (WGS) entry which is preliminary data.</text>
</comment>
<keyword evidence="2" id="KW-1185">Reference proteome</keyword>
<dbReference type="AlphaFoldDB" id="A0A927AXK5"/>
<sequence length="119" mass="13051">MASHALDQRLFEKTASLSDSTNSISASTPARIELIDGWLKVIEGNASAEIIEGKLKELRDELKLNQPDPDRVRELLFSLADHTSQIAQGSNTHEQLAGELENLATTLRGLAGMQIVENR</sequence>
<dbReference type="EMBL" id="JACXAA010000001">
    <property type="protein sequence ID" value="MBD2751621.1"/>
    <property type="molecule type" value="Genomic_DNA"/>
</dbReference>